<organism evidence="3 4">
    <name type="scientific">Polarella glacialis</name>
    <name type="common">Dinoflagellate</name>
    <dbReference type="NCBI Taxonomy" id="89957"/>
    <lineage>
        <taxon>Eukaryota</taxon>
        <taxon>Sar</taxon>
        <taxon>Alveolata</taxon>
        <taxon>Dinophyceae</taxon>
        <taxon>Suessiales</taxon>
        <taxon>Suessiaceae</taxon>
        <taxon>Polarella</taxon>
    </lineage>
</organism>
<evidence type="ECO:0000256" key="2">
    <source>
        <dbReference type="SAM" id="SignalP"/>
    </source>
</evidence>
<evidence type="ECO:0000256" key="1">
    <source>
        <dbReference type="SAM" id="MobiDB-lite"/>
    </source>
</evidence>
<gene>
    <name evidence="3" type="ORF">PGLA1383_LOCUS53874</name>
</gene>
<proteinExistence type="predicted"/>
<keyword evidence="2" id="KW-0732">Signal</keyword>
<evidence type="ECO:0000313" key="3">
    <source>
        <dbReference type="EMBL" id="CAE8638735.1"/>
    </source>
</evidence>
<feature type="signal peptide" evidence="2">
    <location>
        <begin position="1"/>
        <end position="16"/>
    </location>
</feature>
<name>A0A813HLY4_POLGL</name>
<accession>A0A813HLY4</accession>
<reference evidence="3" key="1">
    <citation type="submission" date="2021-02" db="EMBL/GenBank/DDBJ databases">
        <authorList>
            <person name="Dougan E. K."/>
            <person name="Rhodes N."/>
            <person name="Thang M."/>
            <person name="Chan C."/>
        </authorList>
    </citation>
    <scope>NUCLEOTIDE SEQUENCE</scope>
</reference>
<feature type="region of interest" description="Disordered" evidence="1">
    <location>
        <begin position="16"/>
        <end position="63"/>
    </location>
</feature>
<dbReference type="EMBL" id="CAJNNV010032046">
    <property type="protein sequence ID" value="CAE8638735.1"/>
    <property type="molecule type" value="Genomic_DNA"/>
</dbReference>
<dbReference type="Proteomes" id="UP000654075">
    <property type="component" value="Unassembled WGS sequence"/>
</dbReference>
<protein>
    <recommendedName>
        <fullName evidence="5">Secreted protein</fullName>
    </recommendedName>
</protein>
<dbReference type="AlphaFoldDB" id="A0A813HLY4"/>
<keyword evidence="4" id="KW-1185">Reference proteome</keyword>
<feature type="compositionally biased region" description="Polar residues" evidence="1">
    <location>
        <begin position="18"/>
        <end position="41"/>
    </location>
</feature>
<sequence length="63" mass="6531">MSCFCFFAVGLWFARATPPSSGGNQVTSRTTQEAVTSTASRSLPPRASGPHVALGTSTSARPM</sequence>
<comment type="caution">
    <text evidence="3">The sequence shown here is derived from an EMBL/GenBank/DDBJ whole genome shotgun (WGS) entry which is preliminary data.</text>
</comment>
<evidence type="ECO:0000313" key="4">
    <source>
        <dbReference type="Proteomes" id="UP000654075"/>
    </source>
</evidence>
<feature type="chain" id="PRO_5032309170" description="Secreted protein" evidence="2">
    <location>
        <begin position="17"/>
        <end position="63"/>
    </location>
</feature>
<evidence type="ECO:0008006" key="5">
    <source>
        <dbReference type="Google" id="ProtNLM"/>
    </source>
</evidence>